<organism evidence="3 4">
    <name type="scientific">Streptomyces purpureus</name>
    <dbReference type="NCBI Taxonomy" id="1951"/>
    <lineage>
        <taxon>Bacteria</taxon>
        <taxon>Bacillati</taxon>
        <taxon>Actinomycetota</taxon>
        <taxon>Actinomycetes</taxon>
        <taxon>Kitasatosporales</taxon>
        <taxon>Streptomycetaceae</taxon>
        <taxon>Streptomyces</taxon>
    </lineage>
</organism>
<proteinExistence type="predicted"/>
<dbReference type="PANTHER" id="PTHR33627">
    <property type="entry name" value="TRANSPOSASE"/>
    <property type="match status" value="1"/>
</dbReference>
<reference evidence="3" key="2">
    <citation type="submission" date="2020-09" db="EMBL/GenBank/DDBJ databases">
        <authorList>
            <person name="Sun Q."/>
            <person name="Ohkuma M."/>
        </authorList>
    </citation>
    <scope>NUCLEOTIDE SEQUENCE</scope>
    <source>
        <strain evidence="3">JCM 3172</strain>
    </source>
</reference>
<dbReference type="InterPro" id="IPR038721">
    <property type="entry name" value="IS701-like_DDE_dom"/>
</dbReference>
<dbReference type="PANTHER" id="PTHR33627:SF1">
    <property type="entry name" value="TRANSPOSASE"/>
    <property type="match status" value="1"/>
</dbReference>
<accession>A0A918HHP3</accession>
<evidence type="ECO:0000313" key="3">
    <source>
        <dbReference type="EMBL" id="GGT64138.1"/>
    </source>
</evidence>
<feature type="domain" description="Transposase IS701-like DDE" evidence="2">
    <location>
        <begin position="25"/>
        <end position="261"/>
    </location>
</feature>
<dbReference type="RefSeq" id="WP_189205397.1">
    <property type="nucleotide sequence ID" value="NZ_BMQQ01000047.1"/>
</dbReference>
<feature type="compositionally biased region" description="Basic residues" evidence="1">
    <location>
        <begin position="259"/>
        <end position="277"/>
    </location>
</feature>
<dbReference type="Pfam" id="PF13546">
    <property type="entry name" value="DDE_5"/>
    <property type="match status" value="1"/>
</dbReference>
<protein>
    <recommendedName>
        <fullName evidence="2">Transposase IS701-like DDE domain-containing protein</fullName>
    </recommendedName>
</protein>
<keyword evidence="4" id="KW-1185">Reference proteome</keyword>
<dbReference type="InterPro" id="IPR039365">
    <property type="entry name" value="IS701-like"/>
</dbReference>
<comment type="caution">
    <text evidence="3">The sequence shown here is derived from an EMBL/GenBank/DDBJ whole genome shotgun (WGS) entry which is preliminary data.</text>
</comment>
<sequence length="388" mass="44132">MTDQHTAGTRHLADDADLYAYTDTLFGHLPRADQRRWAQVYLKGLLTTPGKKSVRRLAATVSTSPTASQSLQQFINASPWDWRPARTELARLTEQHTPIHAWTIGTAVLPKRGAHSCGVHRRFDPTAGRTVNCQVGLGIFLATPTAHIPVDWRLLLPDPWDQDPTLRQRTKIPTTARHRPLWAHTLDLVTTLTHHTTHTPPPLIADLTNHPDTTTPLTHALTRHNHDFILAIPPTTPIQPTHHRPPTNYRHTPPTHHTQTAHHHLTHTHHTTTHHHPQKTISTLIHLPTQPHHPTHHRTYRLFTQTRPPHHPPAPIYLTNLTHTPIDHLTTLTHHTTHTQHTLNTLQHHYGLTDFEGRSYPGWHHHMTLVSAAYTYHHLTPTPTPQPA</sequence>
<gene>
    <name evidence="3" type="ORF">GCM10014713_66560</name>
</gene>
<evidence type="ECO:0000313" key="4">
    <source>
        <dbReference type="Proteomes" id="UP000619486"/>
    </source>
</evidence>
<evidence type="ECO:0000259" key="2">
    <source>
        <dbReference type="Pfam" id="PF13546"/>
    </source>
</evidence>
<name>A0A918HHP3_9ACTN</name>
<evidence type="ECO:0000256" key="1">
    <source>
        <dbReference type="SAM" id="MobiDB-lite"/>
    </source>
</evidence>
<dbReference type="AlphaFoldDB" id="A0A918HHP3"/>
<feature type="region of interest" description="Disordered" evidence="1">
    <location>
        <begin position="236"/>
        <end position="277"/>
    </location>
</feature>
<reference evidence="3" key="1">
    <citation type="journal article" date="2014" name="Int. J. Syst. Evol. Microbiol.">
        <title>Complete genome sequence of Corynebacterium casei LMG S-19264T (=DSM 44701T), isolated from a smear-ripened cheese.</title>
        <authorList>
            <consortium name="US DOE Joint Genome Institute (JGI-PGF)"/>
            <person name="Walter F."/>
            <person name="Albersmeier A."/>
            <person name="Kalinowski J."/>
            <person name="Ruckert C."/>
        </authorList>
    </citation>
    <scope>NUCLEOTIDE SEQUENCE</scope>
    <source>
        <strain evidence="3">JCM 3172</strain>
    </source>
</reference>
<dbReference type="EMBL" id="BMQQ01000047">
    <property type="protein sequence ID" value="GGT64138.1"/>
    <property type="molecule type" value="Genomic_DNA"/>
</dbReference>
<dbReference type="Proteomes" id="UP000619486">
    <property type="component" value="Unassembled WGS sequence"/>
</dbReference>